<gene>
    <name evidence="2" type="ORF">LCGC14_0761540</name>
</gene>
<dbReference type="AlphaFoldDB" id="A0A0F9QKU4"/>
<evidence type="ECO:0008006" key="3">
    <source>
        <dbReference type="Google" id="ProtNLM"/>
    </source>
</evidence>
<feature type="region of interest" description="Disordered" evidence="1">
    <location>
        <begin position="37"/>
        <end position="124"/>
    </location>
</feature>
<evidence type="ECO:0000256" key="1">
    <source>
        <dbReference type="SAM" id="MobiDB-lite"/>
    </source>
</evidence>
<protein>
    <recommendedName>
        <fullName evidence="3">Collagen triple helix repeat protein</fullName>
    </recommendedName>
</protein>
<comment type="caution">
    <text evidence="2">The sequence shown here is derived from an EMBL/GenBank/DDBJ whole genome shotgun (WGS) entry which is preliminary data.</text>
</comment>
<evidence type="ECO:0000313" key="2">
    <source>
        <dbReference type="EMBL" id="KKN37617.1"/>
    </source>
</evidence>
<reference evidence="2" key="1">
    <citation type="journal article" date="2015" name="Nature">
        <title>Complex archaea that bridge the gap between prokaryotes and eukaryotes.</title>
        <authorList>
            <person name="Spang A."/>
            <person name="Saw J.H."/>
            <person name="Jorgensen S.L."/>
            <person name="Zaremba-Niedzwiedzka K."/>
            <person name="Martijn J."/>
            <person name="Lind A.E."/>
            <person name="van Eijk R."/>
            <person name="Schleper C."/>
            <person name="Guy L."/>
            <person name="Ettema T.J."/>
        </authorList>
    </citation>
    <scope>NUCLEOTIDE SEQUENCE</scope>
</reference>
<feature type="compositionally biased region" description="Basic and acidic residues" evidence="1">
    <location>
        <begin position="46"/>
        <end position="56"/>
    </location>
</feature>
<accession>A0A0F9QKU4</accession>
<feature type="compositionally biased region" description="Low complexity" evidence="1">
    <location>
        <begin position="79"/>
        <end position="89"/>
    </location>
</feature>
<feature type="compositionally biased region" description="Gly residues" evidence="1">
    <location>
        <begin position="66"/>
        <end position="78"/>
    </location>
</feature>
<proteinExistence type="predicted"/>
<sequence>MQKEKHLGPKEVLTKELAAKIASRIIVRKGGLHLVGDNGGPLKVLARGDDGPEGKRGPKGCAGDTGPQGGRGIGGDVGPVGPVGPAGTKGSDGKAVRGERGEQGPAGLPPGELINVMNTINDLK</sequence>
<feature type="compositionally biased region" description="Basic and acidic residues" evidence="1">
    <location>
        <begin position="91"/>
        <end position="102"/>
    </location>
</feature>
<dbReference type="EMBL" id="LAZR01001882">
    <property type="protein sequence ID" value="KKN37617.1"/>
    <property type="molecule type" value="Genomic_DNA"/>
</dbReference>
<feature type="non-terminal residue" evidence="2">
    <location>
        <position position="124"/>
    </location>
</feature>
<organism evidence="2">
    <name type="scientific">marine sediment metagenome</name>
    <dbReference type="NCBI Taxonomy" id="412755"/>
    <lineage>
        <taxon>unclassified sequences</taxon>
        <taxon>metagenomes</taxon>
        <taxon>ecological metagenomes</taxon>
    </lineage>
</organism>
<name>A0A0F9QKU4_9ZZZZ</name>